<feature type="transmembrane region" description="Helical" evidence="1">
    <location>
        <begin position="64"/>
        <end position="88"/>
    </location>
</feature>
<protein>
    <submittedName>
        <fullName evidence="2">Uncharacterized protein</fullName>
    </submittedName>
</protein>
<sequence length="270" mass="30171">MKAVEPLSPRAYQVAEAYNLGEPRAEFLDKKPFYWLSALKLLGLGIFIVLTARYILPLYSGADGLIVVVEVLGSLSIICGFVNVGFVVKQWVQGDPCYYLCAGGLVVATTKRIKDVLLWKDMLGVQRHLMVSPDSSITNAAPDPPSYKFVLLTKTGRRYILEDSIGSQLSYSLMEALWPETLERYLAGRVLTFGDLVLDTEGLRLTSGGFLPWREAEMPWFDEVRGTLVISRSNDTQHWAVLPLHEILNVDLCLQLIEYVLQDIAENAEG</sequence>
<comment type="caution">
    <text evidence="2">The sequence shown here is derived from an EMBL/GenBank/DDBJ whole genome shotgun (WGS) entry which is preliminary data.</text>
</comment>
<feature type="transmembrane region" description="Helical" evidence="1">
    <location>
        <begin position="33"/>
        <end position="52"/>
    </location>
</feature>
<proteinExistence type="predicted"/>
<evidence type="ECO:0000313" key="2">
    <source>
        <dbReference type="EMBL" id="GHO48423.1"/>
    </source>
</evidence>
<dbReference type="InterPro" id="IPR046492">
    <property type="entry name" value="DUF6585"/>
</dbReference>
<dbReference type="Proteomes" id="UP000612362">
    <property type="component" value="Unassembled WGS sequence"/>
</dbReference>
<dbReference type="Pfam" id="PF20226">
    <property type="entry name" value="DUF6585"/>
    <property type="match status" value="1"/>
</dbReference>
<keyword evidence="1" id="KW-0472">Membrane</keyword>
<keyword evidence="1" id="KW-1133">Transmembrane helix</keyword>
<name>A0A8J3I9W3_9CHLR</name>
<dbReference type="RefSeq" id="WP_220197634.1">
    <property type="nucleotide sequence ID" value="NZ_BNJF01000004.1"/>
</dbReference>
<evidence type="ECO:0000256" key="1">
    <source>
        <dbReference type="SAM" id="Phobius"/>
    </source>
</evidence>
<keyword evidence="1" id="KW-0812">Transmembrane</keyword>
<evidence type="ECO:0000313" key="3">
    <source>
        <dbReference type="Proteomes" id="UP000612362"/>
    </source>
</evidence>
<gene>
    <name evidence="2" type="ORF">KSX_65860</name>
</gene>
<dbReference type="AlphaFoldDB" id="A0A8J3I9W3"/>
<keyword evidence="3" id="KW-1185">Reference proteome</keyword>
<organism evidence="2 3">
    <name type="scientific">Ktedonospora formicarum</name>
    <dbReference type="NCBI Taxonomy" id="2778364"/>
    <lineage>
        <taxon>Bacteria</taxon>
        <taxon>Bacillati</taxon>
        <taxon>Chloroflexota</taxon>
        <taxon>Ktedonobacteria</taxon>
        <taxon>Ktedonobacterales</taxon>
        <taxon>Ktedonobacteraceae</taxon>
        <taxon>Ktedonospora</taxon>
    </lineage>
</organism>
<dbReference type="EMBL" id="BNJF01000004">
    <property type="protein sequence ID" value="GHO48423.1"/>
    <property type="molecule type" value="Genomic_DNA"/>
</dbReference>
<accession>A0A8J3I9W3</accession>
<reference evidence="2" key="1">
    <citation type="submission" date="2020-10" db="EMBL/GenBank/DDBJ databases">
        <title>Taxonomic study of unclassified bacteria belonging to the class Ktedonobacteria.</title>
        <authorList>
            <person name="Yabe S."/>
            <person name="Wang C.M."/>
            <person name="Zheng Y."/>
            <person name="Sakai Y."/>
            <person name="Cavaletti L."/>
            <person name="Monciardini P."/>
            <person name="Donadio S."/>
        </authorList>
    </citation>
    <scope>NUCLEOTIDE SEQUENCE</scope>
    <source>
        <strain evidence="2">SOSP1-1</strain>
    </source>
</reference>